<dbReference type="SMART" id="SM00239">
    <property type="entry name" value="C2"/>
    <property type="match status" value="2"/>
</dbReference>
<feature type="region of interest" description="Disordered" evidence="1">
    <location>
        <begin position="60"/>
        <end position="217"/>
    </location>
</feature>
<feature type="compositionally biased region" description="Low complexity" evidence="1">
    <location>
        <begin position="107"/>
        <end position="116"/>
    </location>
</feature>
<dbReference type="PANTHER" id="PTHR46129:SF2">
    <property type="entry name" value="SYNAPTOTAGMIN 14, ISOFORM D"/>
    <property type="match status" value="1"/>
</dbReference>
<dbReference type="InterPro" id="IPR035892">
    <property type="entry name" value="C2_domain_sf"/>
</dbReference>
<keyword evidence="5" id="KW-1185">Reference proteome</keyword>
<dbReference type="InterPro" id="IPR000008">
    <property type="entry name" value="C2_dom"/>
</dbReference>
<keyword evidence="2" id="KW-0812">Transmembrane</keyword>
<dbReference type="PROSITE" id="PS50004">
    <property type="entry name" value="C2"/>
    <property type="match status" value="2"/>
</dbReference>
<feature type="region of interest" description="Disordered" evidence="1">
    <location>
        <begin position="400"/>
        <end position="454"/>
    </location>
</feature>
<dbReference type="OrthoDB" id="5978493at2759"/>
<evidence type="ECO:0000256" key="1">
    <source>
        <dbReference type="SAM" id="MobiDB-lite"/>
    </source>
</evidence>
<protein>
    <recommendedName>
        <fullName evidence="3">C2 domain-containing protein</fullName>
    </recommendedName>
</protein>
<dbReference type="EMBL" id="LR899630">
    <property type="protein sequence ID" value="CAD7241246.1"/>
    <property type="molecule type" value="Genomic_DNA"/>
</dbReference>
<feature type="compositionally biased region" description="Polar residues" evidence="1">
    <location>
        <begin position="204"/>
        <end position="213"/>
    </location>
</feature>
<evidence type="ECO:0000313" key="4">
    <source>
        <dbReference type="EMBL" id="CAD7241246.1"/>
    </source>
</evidence>
<feature type="compositionally biased region" description="Pro residues" evidence="1">
    <location>
        <begin position="97"/>
        <end position="106"/>
    </location>
</feature>
<feature type="transmembrane region" description="Helical" evidence="2">
    <location>
        <begin position="17"/>
        <end position="38"/>
    </location>
</feature>
<organism evidence="4">
    <name type="scientific">Darwinula stevensoni</name>
    <dbReference type="NCBI Taxonomy" id="69355"/>
    <lineage>
        <taxon>Eukaryota</taxon>
        <taxon>Metazoa</taxon>
        <taxon>Ecdysozoa</taxon>
        <taxon>Arthropoda</taxon>
        <taxon>Crustacea</taxon>
        <taxon>Oligostraca</taxon>
        <taxon>Ostracoda</taxon>
        <taxon>Podocopa</taxon>
        <taxon>Podocopida</taxon>
        <taxon>Darwinulocopina</taxon>
        <taxon>Darwinuloidea</taxon>
        <taxon>Darwinulidae</taxon>
        <taxon>Darwinula</taxon>
    </lineage>
</organism>
<dbReference type="Gene3D" id="2.60.40.150">
    <property type="entry name" value="C2 domain"/>
    <property type="match status" value="2"/>
</dbReference>
<evidence type="ECO:0000313" key="5">
    <source>
        <dbReference type="Proteomes" id="UP000677054"/>
    </source>
</evidence>
<feature type="domain" description="C2" evidence="3">
    <location>
        <begin position="460"/>
        <end position="595"/>
    </location>
</feature>
<keyword evidence="2" id="KW-1133">Transmembrane helix</keyword>
<dbReference type="Proteomes" id="UP000677054">
    <property type="component" value="Unassembled WGS sequence"/>
</dbReference>
<evidence type="ECO:0000256" key="2">
    <source>
        <dbReference type="SAM" id="Phobius"/>
    </source>
</evidence>
<dbReference type="Pfam" id="PF00168">
    <property type="entry name" value="C2"/>
    <property type="match status" value="2"/>
</dbReference>
<feature type="compositionally biased region" description="Low complexity" evidence="1">
    <location>
        <begin position="406"/>
        <end position="454"/>
    </location>
</feature>
<dbReference type="CDD" id="cd08408">
    <property type="entry name" value="C2B_Synaptotagmin-14_16"/>
    <property type="match status" value="1"/>
</dbReference>
<feature type="domain" description="C2" evidence="3">
    <location>
        <begin position="266"/>
        <end position="389"/>
    </location>
</feature>
<accession>A0A7R8X5V5</accession>
<evidence type="ECO:0000259" key="3">
    <source>
        <dbReference type="PROSITE" id="PS50004"/>
    </source>
</evidence>
<proteinExistence type="predicted"/>
<dbReference type="InterPro" id="IPR043541">
    <property type="entry name" value="SYT14/14L/16"/>
</dbReference>
<dbReference type="PANTHER" id="PTHR46129">
    <property type="entry name" value="SYNAPTOTAGMIN 14, ISOFORM D"/>
    <property type="match status" value="1"/>
</dbReference>
<dbReference type="EMBL" id="CAJPEV010000113">
    <property type="protein sequence ID" value="CAG0880773.1"/>
    <property type="molecule type" value="Genomic_DNA"/>
</dbReference>
<gene>
    <name evidence="4" type="ORF">DSTB1V02_LOCUS1246</name>
</gene>
<dbReference type="GO" id="GO:0005543">
    <property type="term" value="F:phospholipid binding"/>
    <property type="evidence" value="ECO:0007669"/>
    <property type="project" value="TreeGrafter"/>
</dbReference>
<sequence>MPHLKISPSLVAVPVEAAVIGGSLVILLTFLLALYTYLSRRRRSLEKTCSRCGHKDCAPRSGWNLADEDGEEEVRGGGGRGGLLSPGASPSFLGESPPLPSTPSPSPRRVSPVELSFGSHSAVQTGTSSLRVPGEQPESRESKTPKPGTTPTDLASLAERGRVGVDSSSSGSGDDDSSQQSLRHRVPFRRQSSLEEEEEEVCNASPTANSSAKPRNPIGCQLQGKRILLPREHRYLAVIDATEHDLLGLSELMPMYEEGGEVQGLGAGSKCGSIEAAFSLDALSHRINVAIVQARNVPPRNRSSQTLSQVRLLLLPSRKQRHSTRILPGENPVFHETFIFTGIFPGDVNSMGVRLRLYGCERLRRERLIGEIVLGFASLNLDIHAPMWLTLEPRHTVRSLDSRSDISSVTHSESTGSSHSESTPSISTWRSQCSGSSNSGNGATGPATGLGTGAAPRNAGLPELLLGLSYSGVTGRLAVDVIKGNHFRHLVATRSPDSYVRVSLISSNGQEISGSRTSARRGQNNPVFKESFLYTLPLFQIGDVTLMVMAYSKRGMKKKEMIGWFSLGHNSSGEEEFRHWEEMREAGGQQVCLWHVLLDSLPS</sequence>
<keyword evidence="2" id="KW-0472">Membrane</keyword>
<name>A0A7R8X5V5_9CRUS</name>
<dbReference type="SUPFAM" id="SSF49562">
    <property type="entry name" value="C2 domain (Calcium/lipid-binding domain, CaLB)"/>
    <property type="match status" value="2"/>
</dbReference>
<reference evidence="4" key="1">
    <citation type="submission" date="2020-11" db="EMBL/GenBank/DDBJ databases">
        <authorList>
            <person name="Tran Van P."/>
        </authorList>
    </citation>
    <scope>NUCLEOTIDE SEQUENCE</scope>
</reference>
<dbReference type="AlphaFoldDB" id="A0A7R8X5V5"/>
<feature type="compositionally biased region" description="Polar residues" evidence="1">
    <location>
        <begin position="118"/>
        <end position="130"/>
    </location>
</feature>
<dbReference type="CDD" id="cd08389">
    <property type="entry name" value="C2A_Synaptotagmin-14_16"/>
    <property type="match status" value="1"/>
</dbReference>